<dbReference type="AlphaFoldDB" id="A0A7W0HQE6"/>
<reference evidence="2 3" key="1">
    <citation type="submission" date="2020-07" db="EMBL/GenBank/DDBJ databases">
        <title>Genomic Encyclopedia of Type Strains, Phase IV (KMG-IV): sequencing the most valuable type-strain genomes for metagenomic binning, comparative biology and taxonomic classification.</title>
        <authorList>
            <person name="Goeker M."/>
        </authorList>
    </citation>
    <scope>NUCLEOTIDE SEQUENCE [LARGE SCALE GENOMIC DNA]</scope>
    <source>
        <strain evidence="2 3">DSM 45533</strain>
    </source>
</reference>
<feature type="transmembrane region" description="Helical" evidence="1">
    <location>
        <begin position="78"/>
        <end position="97"/>
    </location>
</feature>
<feature type="transmembrane region" description="Helical" evidence="1">
    <location>
        <begin position="49"/>
        <end position="66"/>
    </location>
</feature>
<sequence>MPHVFQPSESQSQQFDLGAKHIQGKLAIATLVLGLVAFVATFFEGGHIVASWAGALGFGVGLYSQYVSETTTQRSVNIIGIVAAFVGVTLGIARGGFF</sequence>
<feature type="transmembrane region" description="Helical" evidence="1">
    <location>
        <begin position="26"/>
        <end position="43"/>
    </location>
</feature>
<evidence type="ECO:0000313" key="2">
    <source>
        <dbReference type="EMBL" id="MBA2891849.1"/>
    </source>
</evidence>
<proteinExistence type="predicted"/>
<keyword evidence="1" id="KW-1133">Transmembrane helix</keyword>
<keyword evidence="1" id="KW-0812">Transmembrane</keyword>
<evidence type="ECO:0000313" key="3">
    <source>
        <dbReference type="Proteomes" id="UP000530928"/>
    </source>
</evidence>
<name>A0A7W0HQE6_9ACTN</name>
<organism evidence="2 3">
    <name type="scientific">Nonomuraea soli</name>
    <dbReference type="NCBI Taxonomy" id="1032476"/>
    <lineage>
        <taxon>Bacteria</taxon>
        <taxon>Bacillati</taxon>
        <taxon>Actinomycetota</taxon>
        <taxon>Actinomycetes</taxon>
        <taxon>Streptosporangiales</taxon>
        <taxon>Streptosporangiaceae</taxon>
        <taxon>Nonomuraea</taxon>
    </lineage>
</organism>
<dbReference type="RefSeq" id="WP_312894437.1">
    <property type="nucleotide sequence ID" value="NZ_BAABAM010000002.1"/>
</dbReference>
<evidence type="ECO:0000256" key="1">
    <source>
        <dbReference type="SAM" id="Phobius"/>
    </source>
</evidence>
<accession>A0A7W0HQE6</accession>
<keyword evidence="1" id="KW-0472">Membrane</keyword>
<comment type="caution">
    <text evidence="2">The sequence shown here is derived from an EMBL/GenBank/DDBJ whole genome shotgun (WGS) entry which is preliminary data.</text>
</comment>
<gene>
    <name evidence="2" type="ORF">HNR30_003190</name>
</gene>
<dbReference type="EMBL" id="JACDUR010000003">
    <property type="protein sequence ID" value="MBA2891849.1"/>
    <property type="molecule type" value="Genomic_DNA"/>
</dbReference>
<protein>
    <submittedName>
        <fullName evidence="2">Uncharacterized protein (DUF697 family)</fullName>
    </submittedName>
</protein>
<dbReference type="Proteomes" id="UP000530928">
    <property type="component" value="Unassembled WGS sequence"/>
</dbReference>
<keyword evidence="3" id="KW-1185">Reference proteome</keyword>